<evidence type="ECO:0000313" key="3">
    <source>
        <dbReference type="EMBL" id="OMJ74980.1"/>
    </source>
</evidence>
<gene>
    <name evidence="3" type="ORF">SteCoe_25973</name>
</gene>
<accession>A0A1R2BE47</accession>
<keyword evidence="4" id="KW-1185">Reference proteome</keyword>
<dbReference type="Proteomes" id="UP000187209">
    <property type="component" value="Unassembled WGS sequence"/>
</dbReference>
<evidence type="ECO:0000259" key="2">
    <source>
        <dbReference type="Pfam" id="PF13768"/>
    </source>
</evidence>
<dbReference type="Pfam" id="PF13768">
    <property type="entry name" value="VWA_3"/>
    <property type="match status" value="1"/>
</dbReference>
<dbReference type="OrthoDB" id="323481at2759"/>
<proteinExistence type="predicted"/>
<comment type="caution">
    <text evidence="3">The sequence shown here is derived from an EMBL/GenBank/DDBJ whole genome shotgun (WGS) entry which is preliminary data.</text>
</comment>
<feature type="compositionally biased region" description="Basic and acidic residues" evidence="1">
    <location>
        <begin position="324"/>
        <end position="350"/>
    </location>
</feature>
<organism evidence="3 4">
    <name type="scientific">Stentor coeruleus</name>
    <dbReference type="NCBI Taxonomy" id="5963"/>
    <lineage>
        <taxon>Eukaryota</taxon>
        <taxon>Sar</taxon>
        <taxon>Alveolata</taxon>
        <taxon>Ciliophora</taxon>
        <taxon>Postciliodesmatophora</taxon>
        <taxon>Heterotrichea</taxon>
        <taxon>Heterotrichida</taxon>
        <taxon>Stentoridae</taxon>
        <taxon>Stentor</taxon>
    </lineage>
</organism>
<name>A0A1R2BE47_9CILI</name>
<feature type="domain" description="VWFA" evidence="2">
    <location>
        <begin position="1099"/>
        <end position="1159"/>
    </location>
</feature>
<feature type="region of interest" description="Disordered" evidence="1">
    <location>
        <begin position="316"/>
        <end position="388"/>
    </location>
</feature>
<dbReference type="InterPro" id="IPR002035">
    <property type="entry name" value="VWF_A"/>
</dbReference>
<protein>
    <recommendedName>
        <fullName evidence="2">VWFA domain-containing protein</fullName>
    </recommendedName>
</protein>
<reference evidence="3 4" key="1">
    <citation type="submission" date="2016-11" db="EMBL/GenBank/DDBJ databases">
        <title>The macronuclear genome of Stentor coeruleus: a giant cell with tiny introns.</title>
        <authorList>
            <person name="Slabodnick M."/>
            <person name="Ruby J.G."/>
            <person name="Reiff S.B."/>
            <person name="Swart E.C."/>
            <person name="Gosai S."/>
            <person name="Prabakaran S."/>
            <person name="Witkowska E."/>
            <person name="Larue G.E."/>
            <person name="Fisher S."/>
            <person name="Freeman R.M."/>
            <person name="Gunawardena J."/>
            <person name="Chu W."/>
            <person name="Stover N.A."/>
            <person name="Gregory B.D."/>
            <person name="Nowacki M."/>
            <person name="Derisi J."/>
            <person name="Roy S.W."/>
            <person name="Marshall W.F."/>
            <person name="Sood P."/>
        </authorList>
    </citation>
    <scope>NUCLEOTIDE SEQUENCE [LARGE SCALE GENOMIC DNA]</scope>
    <source>
        <strain evidence="3">WM001</strain>
    </source>
</reference>
<evidence type="ECO:0000313" key="4">
    <source>
        <dbReference type="Proteomes" id="UP000187209"/>
    </source>
</evidence>
<sequence>MEGSKIPTLLEDVLSGRPEDPQQHKKLVKDLHQVLSSTQAHVKVAQTALQAYKGRISDYDFQTVSDYLQGFRPGKPSNLPTLGHLYIASPSAIRASKLFHALSILQIKKNAQVFSGFLKIKAVSSKSVIEHKNEFLELEVKRLQCARMVANLKRALGIGMQKTVTLWHEKPPNVKTEPKPGLRGLKRRNTMNNYEKKGKILKIIKAILKAAPIIEQIAFWRWKFTMQDAREREQRLKHATELSEYILQMRYKHEGIEKFVENSRPKWEVHKLKLWRSLRKAELRLFYEKRLAVSKWAGDFDHELIEEYEEEEELHRKSVKIMKKPQETLRAGKKEDKSPVKGRSPEKPSEKLPVSPLKTDKSPQRVTVSPSKAPNATRSPASKVKPDKNAPVDFLTYENAILRSVFKFSHHRVDVSFRKWHSTASVKEYSDKKKKIERFVELLNGGLKKNTKKCLIIPPEPKSRDTILTNALLAICKNIIFIKGRLFNKWARCPTPIMARFQEYMLKNLAKIPKISMQTYFAKWKNTQKTIDSAKMFGMIAVLQRIFANKGKRVFHPPYIVKDADEIMRRTIKKIRSIIHGLYDSAFIRWHYHKLACYTREKACVFYRACQLASNPIKNAFSLWREKLHSRATVKRTSGTSKMVRALDKCFRARFKLLLFKTYLKIKPKKLLFRVFNFYSKKYCDETRSAFYLWKLSKESRDGKALQILKDSAVFDIIKNWKKSINFKLKQGFYGFMKNNKHRKLILIRALATSWKIKKIQAWDKLKALSKDHTRKFKGLKMATALKRAARRPQKYGLSKFIIVSPVRSAVSHLIHLFTFRMQRALFACRLFSKNLENVDIKTITRGLRKDLKKERLRSGKATARSFAEIVKNIPKRILGVSLKRITIDDEKKMKISLRAMINVFVMRPKEAMATWYKFMHAVKNGQMLDRVRAEKLKNALTHALARTERDAFQRITGSGDKVKGALKSFVRAIEKKTKISLEMWRKYVMSCKHGDLFDAIRSQKLIRNLTNIQKRIMRDSFQRVGGSGDKVKGALKSFVRAMEKKTKFSLEKWKRFVIGCKHGDLFDAVRSQKLLILLKNIPRRTMKDGFQRIVGQGDKIRGALKSFVRAIEKKTKFSIEKWRKYVVSCKHGDLFDAVRSQKLLILLKNIPKRTMKDGFQRVVGSGDKVKGALKSFIRAIEKKAKFSIEKWQKFVISCKHGDLFDAIRSQKLIVHLTNIEKRTMRDSFQRVEGCGNRIMGALKSFVKAIEKKTKFSLEKWRKYVVSCRHGDLFDAIRSQKLFISLKNIPRRTMKDSFQRIVGSGDKVKGALKSFIRAIEKKTKFSIEKWKKFVMSCKHGDLFDAIRSQKLILHLTNIQKRTMRDSFQRVEGGGNKIMGALKSLVKAIEKKTKFSIEKWKKYIINCRHGALFDAIRSQKLLIALKNIPRRTMKDGFQRIVGQGSKVKGAVKSFIRAIEKKTKFSIEKWKKFVVSCKHGDLFDAIRSQKLILHLNNIEKRTMRDSFQRIEGCGSKAIGALKSFVKALEKKTKFAVDKWKKYIISCKHGALLDAVRSQTLKNHLFGLQKRTSRDAFQRIAGAGDKIFAGIKSIIRRIEKRTQVALKVWKFYAEDCKHGKLLNMIKSEKLRIALMKVPSRTMRDAYQRIVGGGDKIKGAVRTVMRQIEKRQGFAYVKWKAYVNKCKNGDLMDGLKSQKLKNALQHIIIRTVRDSVQRVFGAGDKIKGVVKDMIRRIEKRPQFAFVKWKAFYVDIKQGALLDAIKTEKLRKALSNVPVRTMRNAFQLIIGSGDKVKGAINIIVKQIEKKPKIVLRKWNKVIVEIKQGILLDACRTEKLRNALNRVPRRVLRDSMMRIVGDGGKVNGVLKTLTHSVERRPRDALYKWKKYVQDCHKGKVMDALRAFKLSICMGKIPKRTLRDSYSRMQGDGNLLAGVFKNLENKIKNIPRVAFTKWKVWDQAVINGLMMDRMRAQKLKNALQHIPTRTMKGAFQRIIGNGNRVAGALKDLSRVYRNLIRSSYQKWAKFIQDCKCKKIFEAFRTEKLRLSLFRLTLRTLKVSQNKIIGMGNAVNGALQRIFLACDKMTRVGYFRWKKYIQLCNEKAFLDNVKSAKLKLFMIDILKRTLKSTLTHMTRDEGNMKKSLSYIFYVFKQMSRNAFTKWRMYMILCKTSSILDNLRSYKLKIALTKIPIRTLRGAFDRVLGDGDRVKGALKDMVSKLMNRPKFAIAHWKAYIIGCKNKSFMDNIRSEKVKYQMTKIIQRTVRITVQKIIGHGDIVKGAIEKLVLKVKNKPRKALQKWLKYREMINRNEILDSLRSQKLKICLANIPIRTLRSAFQRVIGDGDMVKGALRKMLIVAKNLTKNGFEMWRNFVIGCGKKDFMDNIRSQKLKNVLSRIPSRTTKYTYQRIIGDGSAVKGAMKTLANRMIQMTKVGLQKWRKYVEDCRSQKLLDGIRSHKLLMVLTRIPTRVIRDASQRISGDGNKIKGAMRNLVDALKAKPKGAMIMWRKYVEGCKHRLFFDGLRSHKVKEALSRAARRTVRDTFLRIVGEGDKVRGCMKQIIRGIMKMPKVAIEKWRIYVKDCKSNAIFSLMKSQKLKNALARVPYRVMRSGFERIVGSGNRASGALKRIFMALEKKAKLAFIDWRNMINEHKKKNLTDGIRSQLLRHALNQLPRRTINEVFNRLAKEHSVANRALRRLALVFIKGPEIALQNWKKFIEKDKIVDVKNNFEKKFKAMKVKNSLDKPARKVLRSAKSHADHDNTKLKLALKNLGNAVTKRNSDAMRMWHVNSLTHVIDKKNSKEKAEIMTENRGLRLRVALNHICKRTARIAFRQINPNKDRVGQALRKFEEIVSMRPKMALARWMKYAEKVNSNELLNNIKTLRLRGHLESIVKRNLRNTFLIVSGDGDRVKGALKSIIAGLHKKIKGTFGLWKAYVLNVKEKRLFDSMRSQKLINIMANLVKRTLRDADERILGGGDKIKGAIRRLLAGLMKIPRDTIEKWRGYVRMCKSKSIFDGMRSQKLKNTFDKIPRRILKDSYNRILGDGSFVKGAIRRLLAGLMKIPKDSIEKWKKYVQMCKAKTIFDGMRSQKLKNTFERMSRRTLKDASNRILGDGNLIKGILKSVVRRMVDLPKDALAKWRLYIGACKTQGLLDNLRSQKLKHSLVNIPTRTLRNVCERIFGEGNLIKGALRRIQIAIQKKPKVAFELWRKFIENIKRKKFYDNTRSVQLKVCMGRLTKRTERTAFLIVAGEGNRVKGAMRRLLSSLARIPKDTLDKWRKYVQNCKNKTLFDGVRSHKLKICFERLTRRIMKDTCNRVLGDGDMVKATLRGIIKKILELPKDALKKWGNFVNGCKHKDFFDALRSSRLKNTLGRIPVRTTKNILNRIVGGGSAVEGKLKTLFSGLDKLPQIAFKRWVGYIHDIKHKNMFDMMRSQKLKHCLFRLTARTLFDTFKAFNISDKIKIYKQTLKLIIKKFEERPKEALRGWKKYVQAINNKSMFDMVRTHKLLVTLTRIPIRRSKDAYARIVGGGDKIKGRLNVLFNSIAKIPQIAYIRWKQYIIDTKTKGLLTNLKSMHLKQAMARLTTRTAKMSFECIIGDGSRVAGALRRVFIQLQKQTRVGFDNWKMYLKALKDKKFLDNQKALMLRLTFNKLTKRTTKSMFERIIGDGSRVAGALRRVFIQLQKQTRQGFDNWKKYIEALKDKRFLDNHKALMLKLAFGRFTKRTAKGMFERIIGDGSRVAGALRRVFIQLQKQARVGFDKWKMFLKALKDKKFLDNQKALVLKLAFIRLSKRTTKSMFERIIGDGSRVAGALRRVFIQLQKQARQGFDNWKKYIEALKDKRFIDNHKALMLKLAFGRFTKRTARGMFERIIGDGSRVAGALRRVFIQLQKQSRISFDQWKKYIVALKDKKFLDSHKALALKLSFGRFTKRTTRGMFERIIGGGNRARGMLTTLAKKYAQVPRDAIKSWKKYISDVKLSKVLDATKAHKLKFTITHMLMRTMKTVATRITVGNPNVKTAFTKLISIHKEGKKTALTNWKVYVEQCKKSILFDQVRTEKLRRHLNMIDRRVLKMSIERILGDGSRVKGSLRRLFMNMEKTRVISFQEWKTETFKSRHQVTVTKLRAKKFTEILTSMTNKKFRVITDKVTGKAKVGQIAMRCVYTWLKIKSINAFRDWKEQTIKVCRKEEALGRKVYVLSFNLTNRTLKLAFKAIMGDSKIKGTLQRIYDNYMKMQLEALKTLWGRVEKIRTIKKINSAYYVFRQLLSYSKKVQAIRFKYWKNMDSVRRARIMKKSTGKMMNFMSINFEGAFWKWKYVLTQTGTVINPKHSIVLNRLSKAGNNYQRRLSQFAFFKMILHIKSLPFGQKVTLPQVIAKMLKPTGEESVPPSPEKMSDSRPYSAVSADMKALENPSNASTLATGNLSKEEISSLNQMGAFEIFSITVKEILLRKYAWSLASIFTYSQQVGFYDGERSRLIEQITELRYEKHSLLEDNNTLRHHNDSLVSSLEKANDEFQTLSLELDHLRMSAMIRILSRLAELSMHTGFVALALR</sequence>
<evidence type="ECO:0000256" key="1">
    <source>
        <dbReference type="SAM" id="MobiDB-lite"/>
    </source>
</evidence>
<dbReference type="EMBL" id="MPUH01000717">
    <property type="protein sequence ID" value="OMJ74980.1"/>
    <property type="molecule type" value="Genomic_DNA"/>
</dbReference>
<feature type="compositionally biased region" description="Polar residues" evidence="1">
    <location>
        <begin position="364"/>
        <end position="380"/>
    </location>
</feature>